<reference evidence="5 6" key="1">
    <citation type="journal article" date="2016" name="Eur. J. Clin. Microbiol. Infect. Dis.">
        <title>Whole genome sequencing as a tool for phylogenetic analysis of clinical strains of Mitis group streptococci.</title>
        <authorList>
            <person name="Rasmussen L.H."/>
            <person name="Dargis R."/>
            <person name="Hojholt K."/>
            <person name="Christensen J.J."/>
            <person name="Skovgaard O."/>
            <person name="Justesen U.S."/>
            <person name="Rosenvinge F.S."/>
            <person name="Moser C."/>
            <person name="Lukjancenko O."/>
            <person name="Rasmussen S."/>
            <person name="Nielsen X.C."/>
        </authorList>
    </citation>
    <scope>NUCLEOTIDE SEQUENCE [LARGE SCALE GENOMIC DNA]</scope>
    <source>
        <strain evidence="5 6">RH_57980_07</strain>
    </source>
</reference>
<keyword evidence="1 5" id="KW-0808">Transferase</keyword>
<protein>
    <submittedName>
        <fullName evidence="5">GNAT family N-acetyltransferase</fullName>
    </submittedName>
</protein>
<dbReference type="AlphaFoldDB" id="A0A1X1H552"/>
<keyword evidence="2" id="KW-0012">Acyltransferase</keyword>
<dbReference type="RefSeq" id="WP_084878107.1">
    <property type="nucleotide sequence ID" value="NZ_NCUK01000013.1"/>
</dbReference>
<evidence type="ECO:0000256" key="3">
    <source>
        <dbReference type="ARBA" id="ARBA00038502"/>
    </source>
</evidence>
<evidence type="ECO:0000313" key="6">
    <source>
        <dbReference type="Proteomes" id="UP000193669"/>
    </source>
</evidence>
<evidence type="ECO:0000313" key="5">
    <source>
        <dbReference type="EMBL" id="ORO54181.1"/>
    </source>
</evidence>
<dbReference type="GO" id="GO:0008999">
    <property type="term" value="F:protein-N-terminal-alanine acetyltransferase activity"/>
    <property type="evidence" value="ECO:0007669"/>
    <property type="project" value="TreeGrafter"/>
</dbReference>
<dbReference type="Pfam" id="PF13302">
    <property type="entry name" value="Acetyltransf_3"/>
    <property type="match status" value="1"/>
</dbReference>
<comment type="caution">
    <text evidence="5">The sequence shown here is derived from an EMBL/GenBank/DDBJ whole genome shotgun (WGS) entry which is preliminary data.</text>
</comment>
<dbReference type="Proteomes" id="UP000193669">
    <property type="component" value="Unassembled WGS sequence"/>
</dbReference>
<sequence length="183" mass="21582">MNIWTKLAMFSFFETERLYLRPFFFSDSKAFYEIASDPENLQFIFPSQASLEESQYALANYFMKAPLGVWAICNQDNQEMIGSIKFEKIDEIKKEAEIGYFLKKDSWSQGFMTEVVTKLCQLSFEEFGLKQLSIITHLENQASQKVALKSGFSLVRQFKGSDRYTRKMRDYLEFRYIKGEFNE</sequence>
<name>A0A1X1H552_STROR</name>
<dbReference type="InterPro" id="IPR000182">
    <property type="entry name" value="GNAT_dom"/>
</dbReference>
<dbReference type="GO" id="GO:0005737">
    <property type="term" value="C:cytoplasm"/>
    <property type="evidence" value="ECO:0007669"/>
    <property type="project" value="TreeGrafter"/>
</dbReference>
<dbReference type="SUPFAM" id="SSF55729">
    <property type="entry name" value="Acyl-CoA N-acyltransferases (Nat)"/>
    <property type="match status" value="1"/>
</dbReference>
<dbReference type="PANTHER" id="PTHR43792">
    <property type="entry name" value="GNAT FAMILY, PUTATIVE (AFU_ORTHOLOGUE AFUA_3G00765)-RELATED-RELATED"/>
    <property type="match status" value="1"/>
</dbReference>
<comment type="similarity">
    <text evidence="3">Belongs to the acetyltransferase family. RimJ subfamily.</text>
</comment>
<evidence type="ECO:0000259" key="4">
    <source>
        <dbReference type="PROSITE" id="PS51186"/>
    </source>
</evidence>
<dbReference type="InterPro" id="IPR051531">
    <property type="entry name" value="N-acetyltransferase"/>
</dbReference>
<proteinExistence type="inferred from homology"/>
<dbReference type="EMBL" id="NCUK01000013">
    <property type="protein sequence ID" value="ORO54181.1"/>
    <property type="molecule type" value="Genomic_DNA"/>
</dbReference>
<dbReference type="Gene3D" id="3.40.630.30">
    <property type="match status" value="1"/>
</dbReference>
<dbReference type="PANTHER" id="PTHR43792:SF8">
    <property type="entry name" value="[RIBOSOMAL PROTEIN US5]-ALANINE N-ACETYLTRANSFERASE"/>
    <property type="match status" value="1"/>
</dbReference>
<dbReference type="PROSITE" id="PS51186">
    <property type="entry name" value="GNAT"/>
    <property type="match status" value="1"/>
</dbReference>
<evidence type="ECO:0000256" key="2">
    <source>
        <dbReference type="ARBA" id="ARBA00023315"/>
    </source>
</evidence>
<accession>A0A1X1H552</accession>
<organism evidence="5 6">
    <name type="scientific">Streptococcus oralis subsp. oralis</name>
    <dbReference type="NCBI Taxonomy" id="1891914"/>
    <lineage>
        <taxon>Bacteria</taxon>
        <taxon>Bacillati</taxon>
        <taxon>Bacillota</taxon>
        <taxon>Bacilli</taxon>
        <taxon>Lactobacillales</taxon>
        <taxon>Streptococcaceae</taxon>
        <taxon>Streptococcus</taxon>
    </lineage>
</organism>
<gene>
    <name evidence="5" type="ORF">B7721_06355</name>
</gene>
<dbReference type="InterPro" id="IPR016181">
    <property type="entry name" value="Acyl_CoA_acyltransferase"/>
</dbReference>
<feature type="domain" description="N-acetyltransferase" evidence="4">
    <location>
        <begin position="18"/>
        <end position="173"/>
    </location>
</feature>
<evidence type="ECO:0000256" key="1">
    <source>
        <dbReference type="ARBA" id="ARBA00022679"/>
    </source>
</evidence>